<evidence type="ECO:0000313" key="2">
    <source>
        <dbReference type="Proteomes" id="UP001055101"/>
    </source>
</evidence>
<reference evidence="1" key="2">
    <citation type="submission" date="2021-08" db="EMBL/GenBank/DDBJ databases">
        <authorList>
            <person name="Tani A."/>
            <person name="Ola A."/>
            <person name="Ogura Y."/>
            <person name="Katsura K."/>
            <person name="Hayashi T."/>
        </authorList>
    </citation>
    <scope>NUCLEOTIDE SEQUENCE</scope>
    <source>
        <strain evidence="1">DSM 23674</strain>
    </source>
</reference>
<keyword evidence="2" id="KW-1185">Reference proteome</keyword>
<dbReference type="SUPFAM" id="SSF109604">
    <property type="entry name" value="HD-domain/PDEase-like"/>
    <property type="match status" value="1"/>
</dbReference>
<name>A0ABQ4TMI2_9HYPH</name>
<dbReference type="EMBL" id="BPRA01000007">
    <property type="protein sequence ID" value="GJE55245.1"/>
    <property type="molecule type" value="Genomic_DNA"/>
</dbReference>
<reference evidence="1" key="1">
    <citation type="journal article" date="2021" name="Front. Microbiol.">
        <title>Comprehensive Comparative Genomics and Phenotyping of Methylobacterium Species.</title>
        <authorList>
            <person name="Alessa O."/>
            <person name="Ogura Y."/>
            <person name="Fujitani Y."/>
            <person name="Takami H."/>
            <person name="Hayashi T."/>
            <person name="Sahin N."/>
            <person name="Tani A."/>
        </authorList>
    </citation>
    <scope>NUCLEOTIDE SEQUENCE</scope>
    <source>
        <strain evidence="1">DSM 23674</strain>
    </source>
</reference>
<comment type="caution">
    <text evidence="1">The sequence shown here is derived from an EMBL/GenBank/DDBJ whole genome shotgun (WGS) entry which is preliminary data.</text>
</comment>
<gene>
    <name evidence="1" type="ORF">EKPJFOCH_1734</name>
</gene>
<evidence type="ECO:0000313" key="1">
    <source>
        <dbReference type="EMBL" id="GJE55245.1"/>
    </source>
</evidence>
<proteinExistence type="predicted"/>
<dbReference type="Gene3D" id="1.10.3210.10">
    <property type="entry name" value="Hypothetical protein af1432"/>
    <property type="match status" value="1"/>
</dbReference>
<dbReference type="Proteomes" id="UP001055101">
    <property type="component" value="Unassembled WGS sequence"/>
</dbReference>
<evidence type="ECO:0008006" key="3">
    <source>
        <dbReference type="Google" id="ProtNLM"/>
    </source>
</evidence>
<protein>
    <recommendedName>
        <fullName evidence="3">HD domain-containing protein</fullName>
    </recommendedName>
</protein>
<organism evidence="1 2">
    <name type="scientific">Methylobacterium thuringiense</name>
    <dbReference type="NCBI Taxonomy" id="1003091"/>
    <lineage>
        <taxon>Bacteria</taxon>
        <taxon>Pseudomonadati</taxon>
        <taxon>Pseudomonadota</taxon>
        <taxon>Alphaproteobacteria</taxon>
        <taxon>Hyphomicrobiales</taxon>
        <taxon>Methylobacteriaceae</taxon>
        <taxon>Methylobacterium</taxon>
    </lineage>
</organism>
<sequence length="183" mass="20429">MTRTILPRLRRTAADAEAFARVVHADQVDKAGRPYVEHLSRVAKSACRKALERGFALHSPELDELLQTAWLHDVIEDRGHCVQSLMMEGFSREVGVAVFTLSRFPGEPYDAFIHRVVSPRTVDFPAAGTLTVLIVKLADMEDNADPERLALLPDDVRARLERKYGEPLEMLRAAVERGAGRDG</sequence>
<dbReference type="RefSeq" id="WP_238231589.1">
    <property type="nucleotide sequence ID" value="NZ_BPRA01000007.1"/>
</dbReference>
<accession>A0ABQ4TMI2</accession>